<reference evidence="2 3" key="1">
    <citation type="journal article" date="2012" name="Appl. Environ. Microbiol.">
        <title>Short-read sequencing for genomic analysis of the brown rot fungus Fibroporia radiculosa.</title>
        <authorList>
            <person name="Tang J.D."/>
            <person name="Perkins A.D."/>
            <person name="Sonstegard T.S."/>
            <person name="Schroeder S.G."/>
            <person name="Burgess S.C."/>
            <person name="Diehl S.V."/>
        </authorList>
    </citation>
    <scope>NUCLEOTIDE SEQUENCE [LARGE SCALE GENOMIC DNA]</scope>
    <source>
        <strain evidence="2 3">TFFH 294</strain>
    </source>
</reference>
<evidence type="ECO:0000313" key="3">
    <source>
        <dbReference type="Proteomes" id="UP000006352"/>
    </source>
</evidence>
<dbReference type="Proteomes" id="UP000006352">
    <property type="component" value="Unassembled WGS sequence"/>
</dbReference>
<keyword evidence="3" id="KW-1185">Reference proteome</keyword>
<feature type="region of interest" description="Disordered" evidence="1">
    <location>
        <begin position="1"/>
        <end position="26"/>
    </location>
</feature>
<dbReference type="AlphaFoldDB" id="J7RWB8"/>
<sequence>MKMKRDGDETQCETHQLMGSVIQLQG</sequence>
<dbReference type="EMBL" id="HE797705">
    <property type="protein sequence ID" value="CCM07225.1"/>
    <property type="molecule type" value="Genomic_DNA"/>
</dbReference>
<name>J7RWB8_9APHY</name>
<gene>
    <name evidence="2" type="ORF">FIBRA_09570</name>
</gene>
<proteinExistence type="predicted"/>
<accession>J7RWB8</accession>
<organism evidence="2 3">
    <name type="scientific">Fibroporia radiculosa</name>
    <dbReference type="NCBI Taxonomy" id="599839"/>
    <lineage>
        <taxon>Eukaryota</taxon>
        <taxon>Fungi</taxon>
        <taxon>Dikarya</taxon>
        <taxon>Basidiomycota</taxon>
        <taxon>Agaricomycotina</taxon>
        <taxon>Agaricomycetes</taxon>
        <taxon>Polyporales</taxon>
        <taxon>Fibroporiaceae</taxon>
        <taxon>Fibroporia</taxon>
    </lineage>
</organism>
<evidence type="ECO:0000313" key="2">
    <source>
        <dbReference type="EMBL" id="CCM07225.1"/>
    </source>
</evidence>
<evidence type="ECO:0000256" key="1">
    <source>
        <dbReference type="SAM" id="MobiDB-lite"/>
    </source>
</evidence>
<protein>
    <submittedName>
        <fullName evidence="2">Uncharacterized protein</fullName>
    </submittedName>
</protein>
<dbReference type="InParanoid" id="J7RWB8"/>
<dbReference type="HOGENOM" id="CLU_3417267_0_0_1"/>